<dbReference type="OrthoDB" id="2121879at2759"/>
<sequence>MVRPTTAVLFAAASLAASVSSAQNFEIPAGFNAGIVPDSDKTSWCQGQLSSCPKICPDGVASKNTCNPTTLSFNCVCGDGSTPNVAEYRNTLPFFVCEENFGQCINAHPNDLTGQKECKSQRQQYCGTKKVPSDDDENETDDDSTTSTTAAATSASASSSSNNTSSSGAKATSASTTKDKDESSAAAATSTTLATKTRTTASATGKTAAKSPSSTASSATATSTAATESNAAVAANAAPYGVAVAALIAGLL</sequence>
<dbReference type="PANTHER" id="PTHR38118">
    <property type="entry name" value="ANCHORED CELL WALL PROTEIN 11-RELATED"/>
    <property type="match status" value="1"/>
</dbReference>
<feature type="chain" id="PRO_5007835237" description="DUF7707 domain-containing protein" evidence="2">
    <location>
        <begin position="23"/>
        <end position="252"/>
    </location>
</feature>
<name>A0A162I2P0_9EURO</name>
<feature type="compositionally biased region" description="Low complexity" evidence="1">
    <location>
        <begin position="184"/>
        <end position="218"/>
    </location>
</feature>
<accession>A0A162I2P0</accession>
<feature type="region of interest" description="Disordered" evidence="1">
    <location>
        <begin position="126"/>
        <end position="218"/>
    </location>
</feature>
<keyword evidence="2" id="KW-0732">Signal</keyword>
<proteinExistence type="predicted"/>
<comment type="caution">
    <text evidence="4">The sequence shown here is derived from an EMBL/GenBank/DDBJ whole genome shotgun (WGS) entry which is preliminary data.</text>
</comment>
<evidence type="ECO:0000256" key="1">
    <source>
        <dbReference type="SAM" id="MobiDB-lite"/>
    </source>
</evidence>
<gene>
    <name evidence="4" type="ORF">AAP_05327</name>
</gene>
<dbReference type="AlphaFoldDB" id="A0A162I2P0"/>
<reference evidence="4 5" key="1">
    <citation type="journal article" date="2016" name="Genome Biol. Evol.">
        <title>Divergent and convergent evolution of fungal pathogenicity.</title>
        <authorList>
            <person name="Shang Y."/>
            <person name="Xiao G."/>
            <person name="Zheng P."/>
            <person name="Cen K."/>
            <person name="Zhan S."/>
            <person name="Wang C."/>
        </authorList>
    </citation>
    <scope>NUCLEOTIDE SEQUENCE [LARGE SCALE GENOMIC DNA]</scope>
    <source>
        <strain evidence="4 5">ARSEF 7405</strain>
    </source>
</reference>
<organism evidence="4 5">
    <name type="scientific">Ascosphaera apis ARSEF 7405</name>
    <dbReference type="NCBI Taxonomy" id="392613"/>
    <lineage>
        <taxon>Eukaryota</taxon>
        <taxon>Fungi</taxon>
        <taxon>Dikarya</taxon>
        <taxon>Ascomycota</taxon>
        <taxon>Pezizomycotina</taxon>
        <taxon>Eurotiomycetes</taxon>
        <taxon>Eurotiomycetidae</taxon>
        <taxon>Onygenales</taxon>
        <taxon>Ascosphaeraceae</taxon>
        <taxon>Ascosphaera</taxon>
    </lineage>
</organism>
<keyword evidence="5" id="KW-1185">Reference proteome</keyword>
<protein>
    <recommendedName>
        <fullName evidence="3">DUF7707 domain-containing protein</fullName>
    </recommendedName>
</protein>
<dbReference type="PANTHER" id="PTHR38118:SF2">
    <property type="entry name" value="CDP-ALCOHOL PHOSPHATIDYLTRANSFERASE PROTEIN"/>
    <property type="match status" value="1"/>
</dbReference>
<evidence type="ECO:0000259" key="3">
    <source>
        <dbReference type="Pfam" id="PF24808"/>
    </source>
</evidence>
<evidence type="ECO:0000313" key="5">
    <source>
        <dbReference type="Proteomes" id="UP000242877"/>
    </source>
</evidence>
<feature type="domain" description="DUF7707" evidence="3">
    <location>
        <begin position="31"/>
        <end position="130"/>
    </location>
</feature>
<dbReference type="Pfam" id="PF24808">
    <property type="entry name" value="DUF7707"/>
    <property type="match status" value="1"/>
</dbReference>
<evidence type="ECO:0000256" key="2">
    <source>
        <dbReference type="SAM" id="SignalP"/>
    </source>
</evidence>
<dbReference type="VEuPathDB" id="FungiDB:AAP_05327"/>
<dbReference type="InterPro" id="IPR056124">
    <property type="entry name" value="DUF7707"/>
</dbReference>
<dbReference type="EMBL" id="AZGZ01000030">
    <property type="protein sequence ID" value="KZZ87843.1"/>
    <property type="molecule type" value="Genomic_DNA"/>
</dbReference>
<feature type="compositionally biased region" description="Acidic residues" evidence="1">
    <location>
        <begin position="134"/>
        <end position="144"/>
    </location>
</feature>
<evidence type="ECO:0000313" key="4">
    <source>
        <dbReference type="EMBL" id="KZZ87843.1"/>
    </source>
</evidence>
<dbReference type="Proteomes" id="UP000242877">
    <property type="component" value="Unassembled WGS sequence"/>
</dbReference>
<feature type="signal peptide" evidence="2">
    <location>
        <begin position="1"/>
        <end position="22"/>
    </location>
</feature>
<feature type="compositionally biased region" description="Low complexity" evidence="1">
    <location>
        <begin position="145"/>
        <end position="176"/>
    </location>
</feature>